<dbReference type="Proteomes" id="UP000265520">
    <property type="component" value="Unassembled WGS sequence"/>
</dbReference>
<dbReference type="AlphaFoldDB" id="A0A392RW13"/>
<sequence length="106" mass="11541">MVQTMVNNPQPTVNPVNQPRPTYSLPHNYVQLEDDSNNPPPLEPIAIPVVNAANTSHGVSNGPDENTSPCHVTEGVQLVQFVRTSSTLVVDHAEDEAAQKYKALEE</sequence>
<accession>A0A392RW13</accession>
<dbReference type="EMBL" id="LXQA010284338">
    <property type="protein sequence ID" value="MCI40823.1"/>
    <property type="molecule type" value="Genomic_DNA"/>
</dbReference>
<protein>
    <submittedName>
        <fullName evidence="2">Uncharacterized protein</fullName>
    </submittedName>
</protein>
<evidence type="ECO:0000313" key="3">
    <source>
        <dbReference type="Proteomes" id="UP000265520"/>
    </source>
</evidence>
<evidence type="ECO:0000313" key="2">
    <source>
        <dbReference type="EMBL" id="MCI40823.1"/>
    </source>
</evidence>
<evidence type="ECO:0000256" key="1">
    <source>
        <dbReference type="SAM" id="MobiDB-lite"/>
    </source>
</evidence>
<comment type="caution">
    <text evidence="2">The sequence shown here is derived from an EMBL/GenBank/DDBJ whole genome shotgun (WGS) entry which is preliminary data.</text>
</comment>
<feature type="compositionally biased region" description="Low complexity" evidence="1">
    <location>
        <begin position="1"/>
        <end position="22"/>
    </location>
</feature>
<feature type="region of interest" description="Disordered" evidence="1">
    <location>
        <begin position="1"/>
        <end position="24"/>
    </location>
</feature>
<feature type="non-terminal residue" evidence="2">
    <location>
        <position position="106"/>
    </location>
</feature>
<organism evidence="2 3">
    <name type="scientific">Trifolium medium</name>
    <dbReference type="NCBI Taxonomy" id="97028"/>
    <lineage>
        <taxon>Eukaryota</taxon>
        <taxon>Viridiplantae</taxon>
        <taxon>Streptophyta</taxon>
        <taxon>Embryophyta</taxon>
        <taxon>Tracheophyta</taxon>
        <taxon>Spermatophyta</taxon>
        <taxon>Magnoliopsida</taxon>
        <taxon>eudicotyledons</taxon>
        <taxon>Gunneridae</taxon>
        <taxon>Pentapetalae</taxon>
        <taxon>rosids</taxon>
        <taxon>fabids</taxon>
        <taxon>Fabales</taxon>
        <taxon>Fabaceae</taxon>
        <taxon>Papilionoideae</taxon>
        <taxon>50 kb inversion clade</taxon>
        <taxon>NPAAA clade</taxon>
        <taxon>Hologalegina</taxon>
        <taxon>IRL clade</taxon>
        <taxon>Trifolieae</taxon>
        <taxon>Trifolium</taxon>
    </lineage>
</organism>
<name>A0A392RW13_9FABA</name>
<reference evidence="2 3" key="1">
    <citation type="journal article" date="2018" name="Front. Plant Sci.">
        <title>Red Clover (Trifolium pratense) and Zigzag Clover (T. medium) - A Picture of Genomic Similarities and Differences.</title>
        <authorList>
            <person name="Dluhosova J."/>
            <person name="Istvanek J."/>
            <person name="Nedelnik J."/>
            <person name="Repkova J."/>
        </authorList>
    </citation>
    <scope>NUCLEOTIDE SEQUENCE [LARGE SCALE GENOMIC DNA]</scope>
    <source>
        <strain evidence="3">cv. 10/8</strain>
        <tissue evidence="2">Leaf</tissue>
    </source>
</reference>
<proteinExistence type="predicted"/>
<keyword evidence="3" id="KW-1185">Reference proteome</keyword>